<dbReference type="PANTHER" id="PTHR23502:SF7">
    <property type="entry name" value="DRUG_PROTON ANTIPORTER YHK8-RELATED"/>
    <property type="match status" value="1"/>
</dbReference>
<evidence type="ECO:0000256" key="9">
    <source>
        <dbReference type="SAM" id="Phobius"/>
    </source>
</evidence>
<evidence type="ECO:0000313" key="11">
    <source>
        <dbReference type="EMBL" id="GKT46557.1"/>
    </source>
</evidence>
<keyword evidence="6 9" id="KW-1133">Transmembrane helix</keyword>
<feature type="transmembrane region" description="Helical" evidence="9">
    <location>
        <begin position="139"/>
        <end position="159"/>
    </location>
</feature>
<dbReference type="Pfam" id="PF07690">
    <property type="entry name" value="MFS_1"/>
    <property type="match status" value="1"/>
</dbReference>
<feature type="region of interest" description="Disordered" evidence="8">
    <location>
        <begin position="1"/>
        <end position="87"/>
    </location>
</feature>
<evidence type="ECO:0000259" key="10">
    <source>
        <dbReference type="PROSITE" id="PS50850"/>
    </source>
</evidence>
<evidence type="ECO:0000256" key="8">
    <source>
        <dbReference type="SAM" id="MobiDB-lite"/>
    </source>
</evidence>
<evidence type="ECO:0000256" key="5">
    <source>
        <dbReference type="ARBA" id="ARBA00022692"/>
    </source>
</evidence>
<comment type="subcellular location">
    <subcellularLocation>
        <location evidence="2">Cell membrane</location>
    </subcellularLocation>
    <subcellularLocation>
        <location evidence="1">Membrane</location>
        <topology evidence="1">Multi-pass membrane protein</topology>
    </subcellularLocation>
</comment>
<keyword evidence="4" id="KW-1003">Cell membrane</keyword>
<evidence type="ECO:0000256" key="7">
    <source>
        <dbReference type="ARBA" id="ARBA00023136"/>
    </source>
</evidence>
<dbReference type="CDD" id="cd17323">
    <property type="entry name" value="MFS_Tpo1_MDR_like"/>
    <property type="match status" value="1"/>
</dbReference>
<organism evidence="11 12">
    <name type="scientific">Colletotrichum spaethianum</name>
    <dbReference type="NCBI Taxonomy" id="700344"/>
    <lineage>
        <taxon>Eukaryota</taxon>
        <taxon>Fungi</taxon>
        <taxon>Dikarya</taxon>
        <taxon>Ascomycota</taxon>
        <taxon>Pezizomycotina</taxon>
        <taxon>Sordariomycetes</taxon>
        <taxon>Hypocreomycetidae</taxon>
        <taxon>Glomerellales</taxon>
        <taxon>Glomerellaceae</taxon>
        <taxon>Colletotrichum</taxon>
        <taxon>Colletotrichum spaethianum species complex</taxon>
    </lineage>
</organism>
<feature type="compositionally biased region" description="Polar residues" evidence="8">
    <location>
        <begin position="10"/>
        <end position="20"/>
    </location>
</feature>
<comment type="similarity">
    <text evidence="3">Belongs to the major facilitator superfamily.</text>
</comment>
<dbReference type="PANTHER" id="PTHR23502">
    <property type="entry name" value="MAJOR FACILITATOR SUPERFAMILY"/>
    <property type="match status" value="1"/>
</dbReference>
<proteinExistence type="inferred from homology"/>
<feature type="transmembrane region" description="Helical" evidence="9">
    <location>
        <begin position="562"/>
        <end position="586"/>
    </location>
</feature>
<feature type="transmembrane region" description="Helical" evidence="9">
    <location>
        <begin position="171"/>
        <end position="189"/>
    </location>
</feature>
<dbReference type="AlphaFoldDB" id="A0AA37LL98"/>
<feature type="transmembrane region" description="Helical" evidence="9">
    <location>
        <begin position="335"/>
        <end position="357"/>
    </location>
</feature>
<evidence type="ECO:0000256" key="4">
    <source>
        <dbReference type="ARBA" id="ARBA00022475"/>
    </source>
</evidence>
<dbReference type="GO" id="GO:0005886">
    <property type="term" value="C:plasma membrane"/>
    <property type="evidence" value="ECO:0007669"/>
    <property type="project" value="UniProtKB-SubCell"/>
</dbReference>
<evidence type="ECO:0000256" key="1">
    <source>
        <dbReference type="ARBA" id="ARBA00004141"/>
    </source>
</evidence>
<feature type="domain" description="Major facilitator superfamily (MFS) profile" evidence="10">
    <location>
        <begin position="105"/>
        <end position="602"/>
    </location>
</feature>
<dbReference type="RefSeq" id="XP_049128907.1">
    <property type="nucleotide sequence ID" value="XM_049272950.1"/>
</dbReference>
<feature type="transmembrane region" description="Helical" evidence="9">
    <location>
        <begin position="445"/>
        <end position="463"/>
    </location>
</feature>
<evidence type="ECO:0000256" key="6">
    <source>
        <dbReference type="ARBA" id="ARBA00022989"/>
    </source>
</evidence>
<dbReference type="GO" id="GO:0140115">
    <property type="term" value="P:export across plasma membrane"/>
    <property type="evidence" value="ECO:0007669"/>
    <property type="project" value="UniProtKB-ARBA"/>
</dbReference>
<reference evidence="11 12" key="1">
    <citation type="submission" date="2022-03" db="EMBL/GenBank/DDBJ databases">
        <title>Genome data of Colletotrichum spp.</title>
        <authorList>
            <person name="Utami Y.D."/>
            <person name="Hiruma K."/>
        </authorList>
    </citation>
    <scope>NUCLEOTIDE SEQUENCE [LARGE SCALE GENOMIC DNA]</scope>
    <source>
        <strain evidence="11 12">MAFF 239500</strain>
    </source>
</reference>
<dbReference type="GeneID" id="73327540"/>
<keyword evidence="5 9" id="KW-0812">Transmembrane</keyword>
<evidence type="ECO:0000256" key="3">
    <source>
        <dbReference type="ARBA" id="ARBA00008335"/>
    </source>
</evidence>
<dbReference type="InterPro" id="IPR011701">
    <property type="entry name" value="MFS"/>
</dbReference>
<dbReference type="Gene3D" id="1.20.1250.20">
    <property type="entry name" value="MFS general substrate transporter like domains"/>
    <property type="match status" value="1"/>
</dbReference>
<keyword evidence="12" id="KW-1185">Reference proteome</keyword>
<evidence type="ECO:0000256" key="2">
    <source>
        <dbReference type="ARBA" id="ARBA00004236"/>
    </source>
</evidence>
<dbReference type="InterPro" id="IPR020846">
    <property type="entry name" value="MFS_dom"/>
</dbReference>
<dbReference type="InterPro" id="IPR005829">
    <property type="entry name" value="Sugar_transporter_CS"/>
</dbReference>
<dbReference type="PROSITE" id="PS00216">
    <property type="entry name" value="SUGAR_TRANSPORT_1"/>
    <property type="match status" value="1"/>
</dbReference>
<evidence type="ECO:0000313" key="12">
    <source>
        <dbReference type="Proteomes" id="UP001055115"/>
    </source>
</evidence>
<feature type="compositionally biased region" description="Basic and acidic residues" evidence="8">
    <location>
        <begin position="60"/>
        <end position="79"/>
    </location>
</feature>
<dbReference type="Proteomes" id="UP001055115">
    <property type="component" value="Unassembled WGS sequence"/>
</dbReference>
<dbReference type="GO" id="GO:0022857">
    <property type="term" value="F:transmembrane transporter activity"/>
    <property type="evidence" value="ECO:0007669"/>
    <property type="project" value="InterPro"/>
</dbReference>
<dbReference type="GO" id="GO:0042908">
    <property type="term" value="P:xenobiotic transport"/>
    <property type="evidence" value="ECO:0007669"/>
    <property type="project" value="UniProtKB-ARBA"/>
</dbReference>
<feature type="transmembrane region" description="Helical" evidence="9">
    <location>
        <begin position="516"/>
        <end position="542"/>
    </location>
</feature>
<feature type="transmembrane region" description="Helical" evidence="9">
    <location>
        <begin position="369"/>
        <end position="388"/>
    </location>
</feature>
<gene>
    <name evidence="11" type="ORF">ColSpa_06738</name>
</gene>
<accession>A0AA37LL98</accession>
<feature type="transmembrane region" description="Helical" evidence="9">
    <location>
        <begin position="230"/>
        <end position="253"/>
    </location>
</feature>
<dbReference type="FunFam" id="1.20.1250.20:FF:000082">
    <property type="entry name" value="MFS multidrug transporter, putative"/>
    <property type="match status" value="1"/>
</dbReference>
<feature type="transmembrane region" description="Helical" evidence="9">
    <location>
        <begin position="103"/>
        <end position="124"/>
    </location>
</feature>
<sequence>MTGDIEKAESQSSNPDNDSATVHDDPGFEPIRTGARSGTRSIRHSRSLSRPRSHNGYSCDDYHHSDDSPQREAAEKEDPYEVSFDGGDSDPLCPRSMGKFRKWVIVSIVSCASFCVTAASSIYTSTYSQMDAEFGNSRIVATIGLSTFVLGISLGPMFLSPLSEFYGRRPIYIVSWTMYVIWIIPSAVAKNIATMIIARFLDGLSGSAFLAVSGGTVSDLFTRQELQAPMLMYSLAPFIGPCIGPLIGGFINYNVNWRWTYYVLIMWAFALLVAIVLFVPETYHPIVLRTKARKIRKETGDERWKAPVEKMTKSVIKTIGISLMRPFQLLFFEPMVLNLDIFSAILLGILYLFFGAFPLVFTNIHGFNLWQVGLTFMGILVGMFLAAATDPLWHHIRGQLMANLEKETGVEGASEPEFRLPPVICGAFLCPIGIFWFGWSLHVHWIMPVIGSAIFGAGIASMAQSWRKARGSAASTSCCGDKTCPWSRQAGFCRFMSMLIPCTPPRPSQVMPLFDACLLVSNLVAPILITTRLGGVISRSVLTRMPSTAAFPLFGTQMYNKLGYSWASSLLAFLTVAMLPFPFIFFKYGKKIRGRSRFATRA</sequence>
<keyword evidence="7 9" id="KW-0472">Membrane</keyword>
<dbReference type="InterPro" id="IPR036259">
    <property type="entry name" value="MFS_trans_sf"/>
</dbReference>
<protein>
    <submittedName>
        <fullName evidence="11">Efflux pump atB</fullName>
    </submittedName>
</protein>
<dbReference type="EMBL" id="BQXU01000016">
    <property type="protein sequence ID" value="GKT46557.1"/>
    <property type="molecule type" value="Genomic_DNA"/>
</dbReference>
<comment type="caution">
    <text evidence="11">The sequence shown here is derived from an EMBL/GenBank/DDBJ whole genome shotgun (WGS) entry which is preliminary data.</text>
</comment>
<feature type="compositionally biased region" description="Basic residues" evidence="8">
    <location>
        <begin position="41"/>
        <end position="53"/>
    </location>
</feature>
<name>A0AA37LL98_9PEZI</name>
<feature type="transmembrane region" description="Helical" evidence="9">
    <location>
        <begin position="259"/>
        <end position="279"/>
    </location>
</feature>
<dbReference type="SUPFAM" id="SSF103473">
    <property type="entry name" value="MFS general substrate transporter"/>
    <property type="match status" value="1"/>
</dbReference>
<dbReference type="PROSITE" id="PS50850">
    <property type="entry name" value="MFS"/>
    <property type="match status" value="1"/>
</dbReference>